<dbReference type="Gene3D" id="3.30.1130.10">
    <property type="match status" value="2"/>
</dbReference>
<dbReference type="InterPro" id="IPR006156">
    <property type="entry name" value="Dihydroneopterin_aldolase"/>
</dbReference>
<reference evidence="9" key="1">
    <citation type="journal article" date="2020" name="Stud. Mycol.">
        <title>101 Dothideomycetes genomes: a test case for predicting lifestyles and emergence of pathogens.</title>
        <authorList>
            <person name="Haridas S."/>
            <person name="Albert R."/>
            <person name="Binder M."/>
            <person name="Bloem J."/>
            <person name="Labutti K."/>
            <person name="Salamov A."/>
            <person name="Andreopoulos B."/>
            <person name="Baker S."/>
            <person name="Barry K."/>
            <person name="Bills G."/>
            <person name="Bluhm B."/>
            <person name="Cannon C."/>
            <person name="Castanera R."/>
            <person name="Culley D."/>
            <person name="Daum C."/>
            <person name="Ezra D."/>
            <person name="Gonzalez J."/>
            <person name="Henrissat B."/>
            <person name="Kuo A."/>
            <person name="Liang C."/>
            <person name="Lipzen A."/>
            <person name="Lutzoni F."/>
            <person name="Magnuson J."/>
            <person name="Mondo S."/>
            <person name="Nolan M."/>
            <person name="Ohm R."/>
            <person name="Pangilinan J."/>
            <person name="Park H.-J."/>
            <person name="Ramirez L."/>
            <person name="Alfaro M."/>
            <person name="Sun H."/>
            <person name="Tritt A."/>
            <person name="Yoshinaga Y."/>
            <person name="Zwiers L.-H."/>
            <person name="Turgeon B."/>
            <person name="Goodwin S."/>
            <person name="Spatafora J."/>
            <person name="Crous P."/>
            <person name="Grigoriev I."/>
        </authorList>
    </citation>
    <scope>NUCLEOTIDE SEQUENCE</scope>
    <source>
        <strain evidence="9">CBS 122367</strain>
    </source>
</reference>
<gene>
    <name evidence="9" type="ORF">K458DRAFT_425187</name>
</gene>
<evidence type="ECO:0000256" key="2">
    <source>
        <dbReference type="ARBA" id="ARBA00005013"/>
    </source>
</evidence>
<evidence type="ECO:0000256" key="6">
    <source>
        <dbReference type="ARBA" id="ARBA00023239"/>
    </source>
</evidence>
<evidence type="ECO:0000256" key="1">
    <source>
        <dbReference type="ARBA" id="ARBA00001353"/>
    </source>
</evidence>
<keyword evidence="5" id="KW-0289">Folate biosynthesis</keyword>
<evidence type="ECO:0000256" key="7">
    <source>
        <dbReference type="ARBA" id="ARBA00032903"/>
    </source>
</evidence>
<name>A0A6G1ICE0_9PLEO</name>
<feature type="domain" description="Dihydroneopterin aldolase/epimerase" evidence="8">
    <location>
        <begin position="156"/>
        <end position="278"/>
    </location>
</feature>
<dbReference type="PANTHER" id="PTHR42844:SF1">
    <property type="entry name" value="DIHYDRONEOPTERIN ALDOLASE 1-RELATED"/>
    <property type="match status" value="1"/>
</dbReference>
<keyword evidence="6" id="KW-0456">Lyase</keyword>
<dbReference type="Pfam" id="PF02152">
    <property type="entry name" value="FolB"/>
    <property type="match status" value="2"/>
</dbReference>
<dbReference type="Proteomes" id="UP000799291">
    <property type="component" value="Unassembled WGS sequence"/>
</dbReference>
<dbReference type="EC" id="4.1.2.25" evidence="4"/>
<evidence type="ECO:0000256" key="3">
    <source>
        <dbReference type="ARBA" id="ARBA00005708"/>
    </source>
</evidence>
<proteinExistence type="inferred from homology"/>
<evidence type="ECO:0000256" key="4">
    <source>
        <dbReference type="ARBA" id="ARBA00013043"/>
    </source>
</evidence>
<comment type="pathway">
    <text evidence="2">Cofactor biosynthesis; tetrahydrofolate biosynthesis; 2-amino-4-hydroxy-6-hydroxymethyl-7,8-dihydropteridine diphosphate from 7,8-dihydroneopterin triphosphate: step 3/4.</text>
</comment>
<dbReference type="SUPFAM" id="SSF55620">
    <property type="entry name" value="Tetrahydrobiopterin biosynthesis enzymes-like"/>
    <property type="match status" value="2"/>
</dbReference>
<dbReference type="OrthoDB" id="5425486at2759"/>
<dbReference type="PANTHER" id="PTHR42844">
    <property type="entry name" value="DIHYDRONEOPTERIN ALDOLASE 1-RELATED"/>
    <property type="match status" value="1"/>
</dbReference>
<evidence type="ECO:0000259" key="8">
    <source>
        <dbReference type="SMART" id="SM00905"/>
    </source>
</evidence>
<dbReference type="InterPro" id="IPR006157">
    <property type="entry name" value="FolB_dom"/>
</dbReference>
<dbReference type="GO" id="GO:0046656">
    <property type="term" value="P:folic acid biosynthetic process"/>
    <property type="evidence" value="ECO:0007669"/>
    <property type="project" value="UniProtKB-KW"/>
</dbReference>
<dbReference type="GO" id="GO:0005737">
    <property type="term" value="C:cytoplasm"/>
    <property type="evidence" value="ECO:0007669"/>
    <property type="project" value="TreeGrafter"/>
</dbReference>
<dbReference type="AlphaFoldDB" id="A0A6G1ICE0"/>
<accession>A0A6G1ICE0</accession>
<dbReference type="GO" id="GO:0004150">
    <property type="term" value="F:dihydroneopterin aldolase activity"/>
    <property type="evidence" value="ECO:0007669"/>
    <property type="project" value="UniProtKB-EC"/>
</dbReference>
<organism evidence="9 10">
    <name type="scientific">Lentithecium fluviatile CBS 122367</name>
    <dbReference type="NCBI Taxonomy" id="1168545"/>
    <lineage>
        <taxon>Eukaryota</taxon>
        <taxon>Fungi</taxon>
        <taxon>Dikarya</taxon>
        <taxon>Ascomycota</taxon>
        <taxon>Pezizomycotina</taxon>
        <taxon>Dothideomycetes</taxon>
        <taxon>Pleosporomycetidae</taxon>
        <taxon>Pleosporales</taxon>
        <taxon>Massarineae</taxon>
        <taxon>Lentitheciaceae</taxon>
        <taxon>Lentithecium</taxon>
    </lineage>
</organism>
<evidence type="ECO:0000313" key="10">
    <source>
        <dbReference type="Proteomes" id="UP000799291"/>
    </source>
</evidence>
<keyword evidence="10" id="KW-1185">Reference proteome</keyword>
<dbReference type="InterPro" id="IPR043133">
    <property type="entry name" value="GTP-CH-I_C/QueF"/>
</dbReference>
<comment type="catalytic activity">
    <reaction evidence="1">
        <text>7,8-dihydroneopterin = 6-hydroxymethyl-7,8-dihydropterin + glycolaldehyde</text>
        <dbReference type="Rhea" id="RHEA:10540"/>
        <dbReference type="ChEBI" id="CHEBI:17001"/>
        <dbReference type="ChEBI" id="CHEBI:17071"/>
        <dbReference type="ChEBI" id="CHEBI:44841"/>
        <dbReference type="EC" id="4.1.2.25"/>
    </reaction>
</comment>
<sequence length="282" mass="31607">MVEKRSRQDAWDGFLAAKSITDKIHVRNLEATVNAGFDVWGRKRKQRALITITLSLAKPFDSAAEADALDRSTVHYGTLSKDIQSCIQEQRQWMSTGDLSRLILTCIGKTAGTTELAATEVDIMYPKSSMLGDGAGYSFSSMPVPSHQQIWISNVLYLRNVRIPCLIGVNSNERTAKQPVVVNMWIECLRPTRTDDYVKLEAVVVKVGFISPHGNLAYRYQVISDSSFETLESLSTKVVSELRDEFFTKEDEDSYVRLQVEKPLAVPFADAPAIEILRRVKA</sequence>
<comment type="similarity">
    <text evidence="3">Belongs to the DHNA family.</text>
</comment>
<protein>
    <recommendedName>
        <fullName evidence="4">dihydroneopterin aldolase</fullName>
        <ecNumber evidence="4">4.1.2.25</ecNumber>
    </recommendedName>
    <alternativeName>
        <fullName evidence="7">7,8-dihydroneopterin aldolase</fullName>
    </alternativeName>
</protein>
<evidence type="ECO:0000313" key="9">
    <source>
        <dbReference type="EMBL" id="KAF2675882.1"/>
    </source>
</evidence>
<dbReference type="SMART" id="SM00905">
    <property type="entry name" value="FolB"/>
    <property type="match status" value="1"/>
</dbReference>
<dbReference type="EMBL" id="MU005646">
    <property type="protein sequence ID" value="KAF2675882.1"/>
    <property type="molecule type" value="Genomic_DNA"/>
</dbReference>
<evidence type="ECO:0000256" key="5">
    <source>
        <dbReference type="ARBA" id="ARBA00022909"/>
    </source>
</evidence>